<evidence type="ECO:0000313" key="3">
    <source>
        <dbReference type="Proteomes" id="UP000070501"/>
    </source>
</evidence>
<keyword evidence="3" id="KW-1185">Reference proteome</keyword>
<gene>
    <name evidence="2" type="ORF">Micbo1qcDRAFT_157589</name>
</gene>
<reference evidence="3" key="1">
    <citation type="submission" date="2016-02" db="EMBL/GenBank/DDBJ databases">
        <title>Draft genome sequence of Microdochium bolleyi, a fungal endophyte of beachgrass.</title>
        <authorList>
            <consortium name="DOE Joint Genome Institute"/>
            <person name="David A.S."/>
            <person name="May G."/>
            <person name="Haridas S."/>
            <person name="Lim J."/>
            <person name="Wang M."/>
            <person name="Labutti K."/>
            <person name="Lipzen A."/>
            <person name="Barry K."/>
            <person name="Grigoriev I.V."/>
        </authorList>
    </citation>
    <scope>NUCLEOTIDE SEQUENCE [LARGE SCALE GENOMIC DNA]</scope>
    <source>
        <strain evidence="3">J235TASD1</strain>
    </source>
</reference>
<evidence type="ECO:0000256" key="1">
    <source>
        <dbReference type="SAM" id="MobiDB-lite"/>
    </source>
</evidence>
<proteinExistence type="predicted"/>
<dbReference type="EMBL" id="KQ964246">
    <property type="protein sequence ID" value="KXJ95591.1"/>
    <property type="molecule type" value="Genomic_DNA"/>
</dbReference>
<feature type="region of interest" description="Disordered" evidence="1">
    <location>
        <begin position="1"/>
        <end position="78"/>
    </location>
</feature>
<evidence type="ECO:0000313" key="2">
    <source>
        <dbReference type="EMBL" id="KXJ95591.1"/>
    </source>
</evidence>
<organism evidence="2 3">
    <name type="scientific">Microdochium bolleyi</name>
    <dbReference type="NCBI Taxonomy" id="196109"/>
    <lineage>
        <taxon>Eukaryota</taxon>
        <taxon>Fungi</taxon>
        <taxon>Dikarya</taxon>
        <taxon>Ascomycota</taxon>
        <taxon>Pezizomycotina</taxon>
        <taxon>Sordariomycetes</taxon>
        <taxon>Xylariomycetidae</taxon>
        <taxon>Xylariales</taxon>
        <taxon>Microdochiaceae</taxon>
        <taxon>Microdochium</taxon>
    </lineage>
</organism>
<accession>A0A136JEJ9</accession>
<feature type="compositionally biased region" description="Basic residues" evidence="1">
    <location>
        <begin position="1"/>
        <end position="45"/>
    </location>
</feature>
<dbReference type="Proteomes" id="UP000070501">
    <property type="component" value="Unassembled WGS sequence"/>
</dbReference>
<sequence length="78" mass="9253">MVSRPHARRRSGQRLPRARKEKTACQRRRNLGSRRAKQQSQRPKRLMVVQKATPPQPRSPMEAQRRAWPLHQHQTSLL</sequence>
<name>A0A136JEJ9_9PEZI</name>
<dbReference type="AlphaFoldDB" id="A0A136JEJ9"/>
<dbReference type="InParanoid" id="A0A136JEJ9"/>
<protein>
    <submittedName>
        <fullName evidence="2">Uncharacterized protein</fullName>
    </submittedName>
</protein>